<dbReference type="AlphaFoldDB" id="A0A0N7ZD21"/>
<feature type="region of interest" description="Disordered" evidence="2">
    <location>
        <begin position="827"/>
        <end position="979"/>
    </location>
</feature>
<accession>A0A0N7ZD21</accession>
<keyword evidence="1" id="KW-0343">GTPase activation</keyword>
<dbReference type="PANTHER" id="PTHR14963:SF7">
    <property type="entry name" value="RHO GTPASE-ACTIVATING PROTEIN 19"/>
    <property type="match status" value="1"/>
</dbReference>
<dbReference type="InterPro" id="IPR008936">
    <property type="entry name" value="Rho_GTPase_activation_prot"/>
</dbReference>
<dbReference type="GO" id="GO:0005096">
    <property type="term" value="F:GTPase activator activity"/>
    <property type="evidence" value="ECO:0007669"/>
    <property type="project" value="UniProtKB-KW"/>
</dbReference>
<feature type="region of interest" description="Disordered" evidence="2">
    <location>
        <begin position="700"/>
        <end position="732"/>
    </location>
</feature>
<dbReference type="GO" id="GO:0051056">
    <property type="term" value="P:regulation of small GTPase mediated signal transduction"/>
    <property type="evidence" value="ECO:0007669"/>
    <property type="project" value="TreeGrafter"/>
</dbReference>
<organism evidence="4">
    <name type="scientific">Scylla olivacea</name>
    <name type="common">Orange mud crab</name>
    <name type="synonym">Cancer olivacea</name>
    <dbReference type="NCBI Taxonomy" id="85551"/>
    <lineage>
        <taxon>Eukaryota</taxon>
        <taxon>Metazoa</taxon>
        <taxon>Ecdysozoa</taxon>
        <taxon>Arthropoda</taxon>
        <taxon>Crustacea</taxon>
        <taxon>Multicrustacea</taxon>
        <taxon>Malacostraca</taxon>
        <taxon>Eumalacostraca</taxon>
        <taxon>Eucarida</taxon>
        <taxon>Decapoda</taxon>
        <taxon>Pleocyemata</taxon>
        <taxon>Brachyura</taxon>
        <taxon>Eubrachyura</taxon>
        <taxon>Portunoidea</taxon>
        <taxon>Portunidae</taxon>
        <taxon>Portuninae</taxon>
        <taxon>Scylla</taxon>
    </lineage>
</organism>
<dbReference type="GO" id="GO:0007165">
    <property type="term" value="P:signal transduction"/>
    <property type="evidence" value="ECO:0007669"/>
    <property type="project" value="InterPro"/>
</dbReference>
<dbReference type="SMART" id="SM00324">
    <property type="entry name" value="RhoGAP"/>
    <property type="match status" value="1"/>
</dbReference>
<reference evidence="4" key="1">
    <citation type="submission" date="2015-09" db="EMBL/GenBank/DDBJ databases">
        <title>Scylla olivacea transcriptome.</title>
        <authorList>
            <person name="Ikhwanuddin M."/>
        </authorList>
    </citation>
    <scope>NUCLEOTIDE SEQUENCE</scope>
</reference>
<dbReference type="InterPro" id="IPR000198">
    <property type="entry name" value="RhoGAP_dom"/>
</dbReference>
<dbReference type="PROSITE" id="PS50238">
    <property type="entry name" value="RHOGAP"/>
    <property type="match status" value="1"/>
</dbReference>
<feature type="domain" description="Rho-GAP" evidence="3">
    <location>
        <begin position="85"/>
        <end position="279"/>
    </location>
</feature>
<sequence>MSVAQIQPEDSDGCIQKQLWRLRHEDPTQYHTLVKMHLSFATDLPTDECDRRISETTTSRRWQLTPLIKKLSRAAVSSKGVMEGAPLTQEGVCQVFQVIHYLNKENNITQEGLFRKNGSLSRQQELKNLLNSGADLNLDCGPYSPHDCASVLKSFLADLPEPLLTEAHYPIHCRIAEMLQSHMSHTQKAAVHTRQIKALRLLFLLLPPENYQLLHDLLILLHRVASHQKQNLMSAINLGTMFAPHILCPRKMTPNDLQYLSGPLSIAVAFMIEQVPHLFQIPLELEYDVRQYWSNKKKMHHQLSKRSLMDAPANTIFTFIDRELTAQANDKDVTEVALAELYAYVQALPDSAKKRKLIKQFNTASGLGTPQLNQSVNKKQEARGRRLGESIKKHLFHKTVKPSKLKCQPFSSLDYTKVKRTNSEDLLTSPSARSPELRMFRHNPELSFPCRMKAKSLEDLSSSFNSHLFISSSTTTDSFISTIAHPAFHPNSSCLGGTKQTSGPSAKHRDHQVQMNTAYCSCSINGPLSPFSTPASCLNSTCEIVDGGVCSPYQSFKTPPAECPKTPNLPPVLDASKESAPPWNASLASTPVTPTLEVHSPISQAVMKASIPQRVIMTPRSRCPIIINSSSSLSNVTIPEENAQTPVLQSIRHQLTTPEDIHTSPIITNPTALLTSPKTLPTQVDSAIKSNSSQDCFAKLSDADSEDENSNKVKEESHMVGGEMKGSRWSSSSLRRTLSSANSTTSLFGSFFRHLSTTSLAQLATKLSSTTSLHRPEDEEKEESEEECEENDDLNESLSSVFKGYLLSRSILTDSPVDLSVVYVDDEGNEDNDSKEKSPFGSKNNSENDDDSAYESSQPPSKTTSRQCSKASLSSLDSAHDLYSSSELSESLLHCLDGHDPSQAEEKNGDSRTQSCNTKPKHHSVCSDSEQSSGLYSCSPDGRSQSILKTKQGTPVPQRESSHTGDPPGAHGVIFETSL</sequence>
<dbReference type="GO" id="GO:0005737">
    <property type="term" value="C:cytoplasm"/>
    <property type="evidence" value="ECO:0007669"/>
    <property type="project" value="TreeGrafter"/>
</dbReference>
<dbReference type="SUPFAM" id="SSF48350">
    <property type="entry name" value="GTPase activation domain, GAP"/>
    <property type="match status" value="1"/>
</dbReference>
<evidence type="ECO:0000313" key="4">
    <source>
        <dbReference type="EMBL" id="JAI66032.1"/>
    </source>
</evidence>
<dbReference type="EMBL" id="GDRN01054972">
    <property type="protein sequence ID" value="JAI66032.1"/>
    <property type="molecule type" value="Transcribed_RNA"/>
</dbReference>
<evidence type="ECO:0000256" key="1">
    <source>
        <dbReference type="ARBA" id="ARBA00022468"/>
    </source>
</evidence>
<dbReference type="PANTHER" id="PTHR14963">
    <property type="entry name" value="RHO GTPASE ACTIVATING PROTEIN 18,19-RELATED"/>
    <property type="match status" value="1"/>
</dbReference>
<proteinExistence type="predicted"/>
<protein>
    <recommendedName>
        <fullName evidence="3">Rho-GAP domain-containing protein</fullName>
    </recommendedName>
</protein>
<feature type="compositionally biased region" description="Acidic residues" evidence="2">
    <location>
        <begin position="779"/>
        <end position="795"/>
    </location>
</feature>
<name>A0A0N7ZD21_SCYOL</name>
<evidence type="ECO:0000259" key="3">
    <source>
        <dbReference type="PROSITE" id="PS50238"/>
    </source>
</evidence>
<feature type="region of interest" description="Disordered" evidence="2">
    <location>
        <begin position="768"/>
        <end position="795"/>
    </location>
</feature>
<feature type="compositionally biased region" description="Polar residues" evidence="2">
    <location>
        <begin position="926"/>
        <end position="955"/>
    </location>
</feature>
<dbReference type="Pfam" id="PF00620">
    <property type="entry name" value="RhoGAP"/>
    <property type="match status" value="1"/>
</dbReference>
<feature type="compositionally biased region" description="Polar residues" evidence="2">
    <location>
        <begin position="854"/>
        <end position="868"/>
    </location>
</feature>
<feature type="compositionally biased region" description="Basic and acidic residues" evidence="2">
    <location>
        <begin position="709"/>
        <end position="718"/>
    </location>
</feature>
<evidence type="ECO:0000256" key="2">
    <source>
        <dbReference type="SAM" id="MobiDB-lite"/>
    </source>
</evidence>
<feature type="compositionally biased region" description="Basic and acidic residues" evidence="2">
    <location>
        <begin position="896"/>
        <end position="910"/>
    </location>
</feature>
<feature type="compositionally biased region" description="Low complexity" evidence="2">
    <location>
        <begin position="869"/>
        <end position="893"/>
    </location>
</feature>
<dbReference type="Gene3D" id="1.10.555.10">
    <property type="entry name" value="Rho GTPase activation protein"/>
    <property type="match status" value="1"/>
</dbReference>